<dbReference type="Proteomes" id="UP000182486">
    <property type="component" value="Unassembled WGS sequence"/>
</dbReference>
<sequence>MADVHESTRPRKRWGRRLLITFLVLLAILAAAFVVADRVAASYAEKEIGDRVARQVSDRGATSEKPDVTVAGVPFLTQVLAGEYQEIKILLKNYSGPAGNGKTVKMPELDIRAKDVTAPLDTIRSGKGDIVAGTVTGTGTIGYADLAELIGREGITISEKDGKLVGSAPVEALGQTFNVSGTATLEVRDGVVQVRFTDVTAQGLPDVPLVRNLIDDYAKNLALDLKVPALPMGLQVQKVEPRSEGLVVTTGASDVPLSSGGL</sequence>
<dbReference type="EMBL" id="MEIA01000535">
    <property type="protein sequence ID" value="OJF09993.1"/>
    <property type="molecule type" value="Genomic_DNA"/>
</dbReference>
<gene>
    <name evidence="1" type="ORF">BG844_34445</name>
</gene>
<evidence type="ECO:0000313" key="1">
    <source>
        <dbReference type="EMBL" id="OJF09993.1"/>
    </source>
</evidence>
<reference evidence="1 2" key="1">
    <citation type="submission" date="2016-09" db="EMBL/GenBank/DDBJ databases">
        <title>Couchioplanes caeruleus draft genome sequence.</title>
        <authorList>
            <person name="Sheehan J."/>
            <person name="Caffrey P."/>
        </authorList>
    </citation>
    <scope>NUCLEOTIDE SEQUENCE [LARGE SCALE GENOMIC DNA]</scope>
    <source>
        <strain evidence="1 2">DSM 43634</strain>
    </source>
</reference>
<evidence type="ECO:0008006" key="3">
    <source>
        <dbReference type="Google" id="ProtNLM"/>
    </source>
</evidence>
<dbReference type="Pfam" id="PF11209">
    <property type="entry name" value="LmeA"/>
    <property type="match status" value="1"/>
</dbReference>
<evidence type="ECO:0000313" key="2">
    <source>
        <dbReference type="Proteomes" id="UP000182486"/>
    </source>
</evidence>
<dbReference type="RefSeq" id="WP_071809593.1">
    <property type="nucleotide sequence ID" value="NZ_MEIA01000535.1"/>
</dbReference>
<proteinExistence type="predicted"/>
<comment type="caution">
    <text evidence="1">The sequence shown here is derived from an EMBL/GenBank/DDBJ whole genome shotgun (WGS) entry which is preliminary data.</text>
</comment>
<dbReference type="InterPro" id="IPR021373">
    <property type="entry name" value="DUF2993"/>
</dbReference>
<dbReference type="AlphaFoldDB" id="A0A1K0FAX3"/>
<protein>
    <recommendedName>
        <fullName evidence="3">DUF2993 family protein</fullName>
    </recommendedName>
</protein>
<accession>A0A1K0FAX3</accession>
<organism evidence="1 2">
    <name type="scientific">Couchioplanes caeruleus subsp. caeruleus</name>
    <dbReference type="NCBI Taxonomy" id="56427"/>
    <lineage>
        <taxon>Bacteria</taxon>
        <taxon>Bacillati</taxon>
        <taxon>Actinomycetota</taxon>
        <taxon>Actinomycetes</taxon>
        <taxon>Micromonosporales</taxon>
        <taxon>Micromonosporaceae</taxon>
        <taxon>Couchioplanes</taxon>
    </lineage>
</organism>
<name>A0A1K0FAX3_9ACTN</name>
<keyword evidence="2" id="KW-1185">Reference proteome</keyword>